<dbReference type="SMART" id="SM00072">
    <property type="entry name" value="GuKc"/>
    <property type="match status" value="1"/>
</dbReference>
<dbReference type="PANTHER" id="PTHR23117">
    <property type="entry name" value="GUANYLATE KINASE-RELATED"/>
    <property type="match status" value="1"/>
</dbReference>
<evidence type="ECO:0000256" key="1">
    <source>
        <dbReference type="ARBA" id="ARBA00005790"/>
    </source>
</evidence>
<proteinExistence type="inferred from homology"/>
<dbReference type="AlphaFoldDB" id="A0A554LCX0"/>
<evidence type="ECO:0000259" key="4">
    <source>
        <dbReference type="PROSITE" id="PS50052"/>
    </source>
</evidence>
<gene>
    <name evidence="5" type="ORF">CEN92_402</name>
</gene>
<dbReference type="SUPFAM" id="SSF52540">
    <property type="entry name" value="P-loop containing nucleoside triphosphate hydrolases"/>
    <property type="match status" value="1"/>
</dbReference>
<evidence type="ECO:0000313" key="6">
    <source>
        <dbReference type="Proteomes" id="UP000318296"/>
    </source>
</evidence>
<dbReference type="InterPro" id="IPR008145">
    <property type="entry name" value="GK/Ca_channel_bsu"/>
</dbReference>
<evidence type="ECO:0000256" key="3">
    <source>
        <dbReference type="ARBA" id="ARBA00022777"/>
    </source>
</evidence>
<evidence type="ECO:0000256" key="2">
    <source>
        <dbReference type="ARBA" id="ARBA00022679"/>
    </source>
</evidence>
<dbReference type="Proteomes" id="UP000318296">
    <property type="component" value="Unassembled WGS sequence"/>
</dbReference>
<accession>A0A554LCX0</accession>
<comment type="caution">
    <text evidence="5">The sequence shown here is derived from an EMBL/GenBank/DDBJ whole genome shotgun (WGS) entry which is preliminary data.</text>
</comment>
<dbReference type="Pfam" id="PF00625">
    <property type="entry name" value="Guanylate_kin"/>
    <property type="match status" value="1"/>
</dbReference>
<comment type="similarity">
    <text evidence="1">Belongs to the guanylate kinase family.</text>
</comment>
<dbReference type="Gene3D" id="3.30.63.10">
    <property type="entry name" value="Guanylate Kinase phosphate binding domain"/>
    <property type="match status" value="1"/>
</dbReference>
<dbReference type="Gene3D" id="3.40.50.300">
    <property type="entry name" value="P-loop containing nucleotide triphosphate hydrolases"/>
    <property type="match status" value="1"/>
</dbReference>
<dbReference type="GO" id="GO:0004385">
    <property type="term" value="F:GMP kinase activity"/>
    <property type="evidence" value="ECO:0007669"/>
    <property type="project" value="TreeGrafter"/>
</dbReference>
<sequence length="181" mass="21018">ISGVSGAGKGTIINGVLKTGKFNLARGINVTTRPKEKRDKFDPHFQFVDIVKFKEMIKKDELLEYDFHHHNYYGTNRLILEKLLNNHNILMEADVNGALEIKKKISGVILIYIMVDLEILKKRVKKRDNETKEEVEMRMKRAELENCKGLSFDYQIENPEGHPEAAIKRVLKIIKKELQDR</sequence>
<feature type="domain" description="Guanylate kinase-like" evidence="4">
    <location>
        <begin position="1"/>
        <end position="175"/>
    </location>
</feature>
<dbReference type="InterPro" id="IPR027417">
    <property type="entry name" value="P-loop_NTPase"/>
</dbReference>
<dbReference type="InterPro" id="IPR008144">
    <property type="entry name" value="Guanylate_kin-like_dom"/>
</dbReference>
<dbReference type="PANTHER" id="PTHR23117:SF13">
    <property type="entry name" value="GUANYLATE KINASE"/>
    <property type="match status" value="1"/>
</dbReference>
<evidence type="ECO:0000313" key="5">
    <source>
        <dbReference type="EMBL" id="TSC90741.1"/>
    </source>
</evidence>
<dbReference type="PROSITE" id="PS50052">
    <property type="entry name" value="GUANYLATE_KINASE_2"/>
    <property type="match status" value="1"/>
</dbReference>
<dbReference type="EMBL" id="VMGH01000062">
    <property type="protein sequence ID" value="TSC90741.1"/>
    <property type="molecule type" value="Genomic_DNA"/>
</dbReference>
<dbReference type="GO" id="GO:0005829">
    <property type="term" value="C:cytosol"/>
    <property type="evidence" value="ECO:0007669"/>
    <property type="project" value="TreeGrafter"/>
</dbReference>
<reference evidence="5 6" key="1">
    <citation type="submission" date="2017-07" db="EMBL/GenBank/DDBJ databases">
        <title>Mechanisms for carbon and nitrogen cycling indicate functional differentiation within the Candidate Phyla Radiation.</title>
        <authorList>
            <person name="Danczak R.E."/>
            <person name="Johnston M.D."/>
            <person name="Kenah C."/>
            <person name="Slattery M."/>
            <person name="Wrighton K.C."/>
            <person name="Wilkins M.J."/>
        </authorList>
    </citation>
    <scope>NUCLEOTIDE SEQUENCE [LARGE SCALE GENOMIC DNA]</scope>
    <source>
        <strain evidence="5">Licking1014_96</strain>
    </source>
</reference>
<keyword evidence="2" id="KW-0808">Transferase</keyword>
<keyword evidence="3 5" id="KW-0418">Kinase</keyword>
<name>A0A554LCX0_9BACT</name>
<feature type="non-terminal residue" evidence="5">
    <location>
        <position position="1"/>
    </location>
</feature>
<organism evidence="5 6">
    <name type="scientific">Candidatus Berkelbacteria bacterium Licking1014_96</name>
    <dbReference type="NCBI Taxonomy" id="2017149"/>
    <lineage>
        <taxon>Bacteria</taxon>
        <taxon>Candidatus Berkelbacteria</taxon>
    </lineage>
</organism>
<protein>
    <submittedName>
        <fullName evidence="5">Guanylate kinase</fullName>
    </submittedName>
</protein>